<organism evidence="2 3">
    <name type="scientific">Arcanobacterium haemolyticum (strain ATCC 9345 / DSM 20595 / CCM 5947 / CCUG 17215 / LMG 16163 / NBRC 15585 / NCTC 8452 / 11018)</name>
    <dbReference type="NCBI Taxonomy" id="644284"/>
    <lineage>
        <taxon>Bacteria</taxon>
        <taxon>Bacillati</taxon>
        <taxon>Actinomycetota</taxon>
        <taxon>Actinomycetes</taxon>
        <taxon>Actinomycetales</taxon>
        <taxon>Actinomycetaceae</taxon>
        <taxon>Arcanobacterium</taxon>
    </lineage>
</organism>
<dbReference type="KEGG" id="ahe:Arch_0173"/>
<dbReference type="AlphaFoldDB" id="D7BLY7"/>
<sequence length="133" mass="14955">MTELHIRQLSPEAQDQIISGVTYAEQHGLLADISCIDQEFARLRSLGEIPTPQMRLNLGAALGYIIQQHTNMQWASVTDGTTSVVVLVGSLGEQQVIIYPFDVVERRWNNPEPNVFANYYDDVIATLHTTREN</sequence>
<dbReference type="Pfam" id="PF12713">
    <property type="entry name" value="DUF3806"/>
    <property type="match status" value="1"/>
</dbReference>
<dbReference type="Proteomes" id="UP000000376">
    <property type="component" value="Chromosome"/>
</dbReference>
<proteinExistence type="predicted"/>
<dbReference type="OrthoDB" id="5185238at2"/>
<protein>
    <recommendedName>
        <fullName evidence="1">DUF3806 domain-containing protein</fullName>
    </recommendedName>
</protein>
<dbReference type="EMBL" id="CP002045">
    <property type="protein sequence ID" value="ADH91936.1"/>
    <property type="molecule type" value="Genomic_DNA"/>
</dbReference>
<accession>D7BLY7</accession>
<dbReference type="RefSeq" id="WP_013169434.1">
    <property type="nucleotide sequence ID" value="NC_014218.1"/>
</dbReference>
<reference evidence="2 3" key="1">
    <citation type="journal article" date="2010" name="Stand. Genomic Sci.">
        <title>Complete genome sequence of Arcanobacterium haemolyticum type strain (11018).</title>
        <authorList>
            <person name="Yasawong M."/>
            <person name="Teshima H."/>
            <person name="Lapidus A."/>
            <person name="Nolan M."/>
            <person name="Lucas S."/>
            <person name="Glavina Del Rio T."/>
            <person name="Tice H."/>
            <person name="Cheng J."/>
            <person name="Bruce D."/>
            <person name="Detter C."/>
            <person name="Tapia R."/>
            <person name="Han C."/>
            <person name="Goodwin L."/>
            <person name="Pitluck S."/>
            <person name="Liolios K."/>
            <person name="Ivanova N."/>
            <person name="Mavromatis K."/>
            <person name="Mikhailova N."/>
            <person name="Pati A."/>
            <person name="Chen A."/>
            <person name="Palaniappan K."/>
            <person name="Land M."/>
            <person name="Hauser L."/>
            <person name="Chang Y."/>
            <person name="Jeffries C."/>
            <person name="Rohde M."/>
            <person name="Sikorski J."/>
            <person name="Pukall R."/>
            <person name="Goker M."/>
            <person name="Woyke T."/>
            <person name="Bristow J."/>
            <person name="Eisen J."/>
            <person name="Markowitz V."/>
            <person name="Hugenholtz P."/>
            <person name="Kyrpides N."/>
            <person name="Klenk H."/>
        </authorList>
    </citation>
    <scope>NUCLEOTIDE SEQUENCE [LARGE SCALE GENOMIC DNA]</scope>
    <source>
        <strain evidence="3">ATCC 9345 / DSM 20595 / CCUG 17215 / LMG 16163 / NBRC 15585 / NCTC 8452 / 11018</strain>
    </source>
</reference>
<dbReference type="HOGENOM" id="CLU_1902327_0_0_11"/>
<dbReference type="Gene3D" id="1.20.120.1090">
    <property type="match status" value="1"/>
</dbReference>
<evidence type="ECO:0000259" key="1">
    <source>
        <dbReference type="Pfam" id="PF12713"/>
    </source>
</evidence>
<evidence type="ECO:0000313" key="2">
    <source>
        <dbReference type="EMBL" id="ADH91936.1"/>
    </source>
</evidence>
<name>D7BLY7_ARCHD</name>
<feature type="domain" description="DUF3806" evidence="1">
    <location>
        <begin position="57"/>
        <end position="119"/>
    </location>
</feature>
<evidence type="ECO:0000313" key="3">
    <source>
        <dbReference type="Proteomes" id="UP000000376"/>
    </source>
</evidence>
<dbReference type="InterPro" id="IPR024266">
    <property type="entry name" value="DUF3806"/>
</dbReference>
<keyword evidence="3" id="KW-1185">Reference proteome</keyword>
<gene>
    <name evidence="2" type="ordered locus">Arch_0173</name>
</gene>